<dbReference type="Proteomes" id="UP000315434">
    <property type="component" value="Unassembled WGS sequence"/>
</dbReference>
<gene>
    <name evidence="3" type="ORF">EXN68_12250</name>
</gene>
<evidence type="ECO:0000256" key="2">
    <source>
        <dbReference type="ARBA" id="ARBA00022679"/>
    </source>
</evidence>
<dbReference type="GO" id="GO:0008713">
    <property type="term" value="F:ADP-heptose-lipopolysaccharide heptosyltransferase activity"/>
    <property type="evidence" value="ECO:0007669"/>
    <property type="project" value="TreeGrafter"/>
</dbReference>
<accession>A0A546XIA4</accession>
<dbReference type="EMBL" id="SGNY01000003">
    <property type="protein sequence ID" value="TRB00477.1"/>
    <property type="molecule type" value="Genomic_DNA"/>
</dbReference>
<dbReference type="CDD" id="cd03789">
    <property type="entry name" value="GT9_LPS_heptosyltransferase"/>
    <property type="match status" value="1"/>
</dbReference>
<evidence type="ECO:0000313" key="4">
    <source>
        <dbReference type="Proteomes" id="UP000315434"/>
    </source>
</evidence>
<name>A0A546XIA4_RHIRH</name>
<evidence type="ECO:0008006" key="5">
    <source>
        <dbReference type="Google" id="ProtNLM"/>
    </source>
</evidence>
<dbReference type="OrthoDB" id="9807356at2"/>
<reference evidence="3 4" key="1">
    <citation type="journal article" date="2019" name="Appl. Microbiol. Biotechnol.">
        <title>Differential efficiency of wild type rhizogenic strains for rol gene transformation of plants.</title>
        <authorList>
            <person name="Desmet S."/>
            <person name="De Keyser E."/>
            <person name="Van Vaerenbergh J."/>
            <person name="Baeyen S."/>
            <person name="Van Huylenbroeck J."/>
            <person name="Geelen D."/>
            <person name="Dhooghe E."/>
        </authorList>
    </citation>
    <scope>NUCLEOTIDE SEQUENCE [LARGE SCALE GENOMIC DNA]</scope>
    <source>
        <strain evidence="3 4">GBBC3284</strain>
    </source>
</reference>
<comment type="caution">
    <text evidence="3">The sequence shown here is derived from an EMBL/GenBank/DDBJ whole genome shotgun (WGS) entry which is preliminary data.</text>
</comment>
<evidence type="ECO:0000256" key="1">
    <source>
        <dbReference type="ARBA" id="ARBA00022676"/>
    </source>
</evidence>
<sequence>MIVRDLVVMPKKILLIKLDHIGDFVLGLSAFKKVRDTYPAAEITMLCGPWNVAIAKATGLFDVVHGFRFFPEQSGKWAERGDFDNFSFKRLGLKGFDVAIDLRDAPDTRFILDLVGASYRAGFAADGVSHHMDLALPSGAYSFGRGERVHHSTLQELLISAVIAKQTEMHNLYSILERVASKEVPAPLLRMGRGPIVGINCGSGDVAKNWPIRNFLSFAERLILEYDATIVVFGSPSQLSEGETIQKRLRSDRVINLVGNLSIGQYISTVRDLDLFVGNDTGTTHIAACLDVPTLCLFSGATFIESHGARGNNCIVVPAMIFGNASTISMMDVWTSVKKLLDHRFCVIKEDIKLNNEASINFIIIDNKPYKQDFRKYIARSALKDGANILHIQCSENFVLTLNENIIDEVQGYLLGPDVARRVVRLLGDKPTIVFVGLGTPMEVKRFVRPLKQLLSRNVVYYDVFDYFRYGSRGRDLIMRAKLDYLWRRVCDRKLLLDCGIKFLYPRKSRWLTNASHLDRLDKGEPADISQPIVYIGSIDERVDFHLLKRMALNGIKIDIFGRVHQENEKISQLLKELIESSSYISYHGEYDNDELPAILRNYHVGLLPYVSNTMTKHINPDKAYHYLNAGLEVIATQIPQTKRMQKFVHLIKDDLTKERLCLLIDGQQKAHLWSQKANGWEARWRELKQMFQHDLNKKYR</sequence>
<organism evidence="3 4">
    <name type="scientific">Rhizobium rhizogenes</name>
    <name type="common">Agrobacterium rhizogenes</name>
    <dbReference type="NCBI Taxonomy" id="359"/>
    <lineage>
        <taxon>Bacteria</taxon>
        <taxon>Pseudomonadati</taxon>
        <taxon>Pseudomonadota</taxon>
        <taxon>Alphaproteobacteria</taxon>
        <taxon>Hyphomicrobiales</taxon>
        <taxon>Rhizobiaceae</taxon>
        <taxon>Rhizobium/Agrobacterium group</taxon>
        <taxon>Rhizobium</taxon>
    </lineage>
</organism>
<dbReference type="Gene3D" id="3.40.50.2000">
    <property type="entry name" value="Glycogen Phosphorylase B"/>
    <property type="match status" value="3"/>
</dbReference>
<dbReference type="SUPFAM" id="SSF53756">
    <property type="entry name" value="UDP-Glycosyltransferase/glycogen phosphorylase"/>
    <property type="match status" value="1"/>
</dbReference>
<keyword evidence="2" id="KW-0808">Transferase</keyword>
<evidence type="ECO:0000313" key="3">
    <source>
        <dbReference type="EMBL" id="TRB00477.1"/>
    </source>
</evidence>
<dbReference type="GO" id="GO:0005829">
    <property type="term" value="C:cytosol"/>
    <property type="evidence" value="ECO:0007669"/>
    <property type="project" value="TreeGrafter"/>
</dbReference>
<dbReference type="InterPro" id="IPR051199">
    <property type="entry name" value="LPS_LOS_Heptosyltrfase"/>
</dbReference>
<proteinExistence type="predicted"/>
<dbReference type="Pfam" id="PF01075">
    <property type="entry name" value="Glyco_transf_9"/>
    <property type="match status" value="1"/>
</dbReference>
<dbReference type="AlphaFoldDB" id="A0A546XIA4"/>
<dbReference type="PANTHER" id="PTHR30160">
    <property type="entry name" value="TETRAACYLDISACCHARIDE 4'-KINASE-RELATED"/>
    <property type="match status" value="1"/>
</dbReference>
<dbReference type="GO" id="GO:0009244">
    <property type="term" value="P:lipopolysaccharide core region biosynthetic process"/>
    <property type="evidence" value="ECO:0007669"/>
    <property type="project" value="TreeGrafter"/>
</dbReference>
<keyword evidence="1" id="KW-0328">Glycosyltransferase</keyword>
<protein>
    <recommendedName>
        <fullName evidence="5">Glycosyltransferase</fullName>
    </recommendedName>
</protein>
<dbReference type="InterPro" id="IPR002201">
    <property type="entry name" value="Glyco_trans_9"/>
</dbReference>